<name>A0A392U1H4_9FABA</name>
<evidence type="ECO:0000313" key="1">
    <source>
        <dbReference type="EMBL" id="MCI66554.1"/>
    </source>
</evidence>
<organism evidence="1 2">
    <name type="scientific">Trifolium medium</name>
    <dbReference type="NCBI Taxonomy" id="97028"/>
    <lineage>
        <taxon>Eukaryota</taxon>
        <taxon>Viridiplantae</taxon>
        <taxon>Streptophyta</taxon>
        <taxon>Embryophyta</taxon>
        <taxon>Tracheophyta</taxon>
        <taxon>Spermatophyta</taxon>
        <taxon>Magnoliopsida</taxon>
        <taxon>eudicotyledons</taxon>
        <taxon>Gunneridae</taxon>
        <taxon>Pentapetalae</taxon>
        <taxon>rosids</taxon>
        <taxon>fabids</taxon>
        <taxon>Fabales</taxon>
        <taxon>Fabaceae</taxon>
        <taxon>Papilionoideae</taxon>
        <taxon>50 kb inversion clade</taxon>
        <taxon>NPAAA clade</taxon>
        <taxon>Hologalegina</taxon>
        <taxon>IRL clade</taxon>
        <taxon>Trifolieae</taxon>
        <taxon>Trifolium</taxon>
    </lineage>
</organism>
<accession>A0A392U1H4</accession>
<protein>
    <submittedName>
        <fullName evidence="1">Uncharacterized protein</fullName>
    </submittedName>
</protein>
<dbReference type="Proteomes" id="UP000265520">
    <property type="component" value="Unassembled WGS sequence"/>
</dbReference>
<feature type="non-terminal residue" evidence="1">
    <location>
        <position position="1"/>
    </location>
</feature>
<dbReference type="AlphaFoldDB" id="A0A392U1H4"/>
<reference evidence="1 2" key="1">
    <citation type="journal article" date="2018" name="Front. Plant Sci.">
        <title>Red Clover (Trifolium pratense) and Zigzag Clover (T. medium) - A Picture of Genomic Similarities and Differences.</title>
        <authorList>
            <person name="Dluhosova J."/>
            <person name="Istvanek J."/>
            <person name="Nedelnik J."/>
            <person name="Repkova J."/>
        </authorList>
    </citation>
    <scope>NUCLEOTIDE SEQUENCE [LARGE SCALE GENOMIC DNA]</scope>
    <source>
        <strain evidence="2">cv. 10/8</strain>
        <tissue evidence="1">Leaf</tissue>
    </source>
</reference>
<comment type="caution">
    <text evidence="1">The sequence shown here is derived from an EMBL/GenBank/DDBJ whole genome shotgun (WGS) entry which is preliminary data.</text>
</comment>
<keyword evidence="2" id="KW-1185">Reference proteome</keyword>
<dbReference type="EMBL" id="LXQA010697587">
    <property type="protein sequence ID" value="MCI66554.1"/>
    <property type="molecule type" value="Genomic_DNA"/>
</dbReference>
<sequence length="61" mass="6685">LLAIQVQKVSGFLARSGEEEQAFLAWRQHVSPGDIRPRFGAQPSNLALATPKIHPNPLIDP</sequence>
<proteinExistence type="predicted"/>
<evidence type="ECO:0000313" key="2">
    <source>
        <dbReference type="Proteomes" id="UP000265520"/>
    </source>
</evidence>